<organism evidence="8 9">
    <name type="scientific">Pinctada imbricata</name>
    <name type="common">Atlantic pearl-oyster</name>
    <name type="synonym">Pinctada martensii</name>
    <dbReference type="NCBI Taxonomy" id="66713"/>
    <lineage>
        <taxon>Eukaryota</taxon>
        <taxon>Metazoa</taxon>
        <taxon>Spiralia</taxon>
        <taxon>Lophotrochozoa</taxon>
        <taxon>Mollusca</taxon>
        <taxon>Bivalvia</taxon>
        <taxon>Autobranchia</taxon>
        <taxon>Pteriomorphia</taxon>
        <taxon>Pterioida</taxon>
        <taxon>Pterioidea</taxon>
        <taxon>Pteriidae</taxon>
        <taxon>Pinctada</taxon>
    </lineage>
</organism>
<gene>
    <name evidence="8" type="ORF">FSP39_006919</name>
</gene>
<keyword evidence="9" id="KW-1185">Reference proteome</keyword>
<sequence length="650" mass="75081">MDELDGDLRTAKAVRDMQLHMKEKRNIKKNASDIRRQKTLKRQTKQLGWFKRTKYSIGMSWMHLKQKMAEFAYSLELWKSHLKKIEGHFGTGVTSYFLFLKWIFLLNIPVCILTLGFVVIPQVLYRYYMKVPSGYAMPANSSVSFTGEELLTGGNWFEETEMYYGFYTNQTIQINNLGEYDMKFAYLFTCGGYYILTLIILALSISRSYKMNYIEGSGTQTFYMVSRVFCGWDYNITDTAAASLRHKSFFNEMKEFLSGKKKPEDDVKKLEEKCKWFFIRLLTNLLILGTIGGLAYMIYAVSGRIETNTRILADLALPLLVSAVILIVPPIFSLIARIESYEQPKNELYMNMLRTMLLKASILGILVYFWFTQTAKRENECWETLVGQEIYKLVIVDFIFTLGATFCLEFLRRIFATHCCKLKNPSPEFDIGRNTLDLIYSQALCWLGTYYSPLLSVIMILKLFIIFYVKRISVLQNCRPSLRPWRAARTHTIFMGFLFFFFLMATVAVAVGIIIIDSSHSCGPYRHDSLGDDQHYYAYRVVLDLIDSWRGEVVYEIISVITSPGSIALVLVALCVGTYYMRIVMIGHKEMVTLLRQQLAMEGRDKAYLLRMLQEASKKRKVKPSNINRTLAPQTSSLLNPGERSPGMHQ</sequence>
<keyword evidence="4 6" id="KW-1133">Transmembrane helix</keyword>
<evidence type="ECO:0000259" key="7">
    <source>
        <dbReference type="Pfam" id="PF07810"/>
    </source>
</evidence>
<name>A0AA89C0Q8_PINIB</name>
<dbReference type="InterPro" id="IPR012496">
    <property type="entry name" value="TMC_dom"/>
</dbReference>
<dbReference type="PANTHER" id="PTHR23302">
    <property type="entry name" value="TRANSMEMBRANE CHANNEL-RELATED"/>
    <property type="match status" value="1"/>
</dbReference>
<evidence type="ECO:0000313" key="9">
    <source>
        <dbReference type="Proteomes" id="UP001186944"/>
    </source>
</evidence>
<evidence type="ECO:0000313" key="8">
    <source>
        <dbReference type="EMBL" id="KAK3089832.1"/>
    </source>
</evidence>
<dbReference type="Pfam" id="PF07810">
    <property type="entry name" value="TMC"/>
    <property type="match status" value="1"/>
</dbReference>
<dbReference type="InterPro" id="IPR038900">
    <property type="entry name" value="TMC"/>
</dbReference>
<evidence type="ECO:0000256" key="6">
    <source>
        <dbReference type="SAM" id="Phobius"/>
    </source>
</evidence>
<feature type="transmembrane region" description="Helical" evidence="6">
    <location>
        <begin position="102"/>
        <end position="125"/>
    </location>
</feature>
<dbReference type="PANTHER" id="PTHR23302:SF43">
    <property type="entry name" value="TMC DOMAIN-CONTAINING PROTEIN"/>
    <property type="match status" value="1"/>
</dbReference>
<dbReference type="Proteomes" id="UP001186944">
    <property type="component" value="Unassembled WGS sequence"/>
</dbReference>
<dbReference type="GO" id="GO:0005886">
    <property type="term" value="C:plasma membrane"/>
    <property type="evidence" value="ECO:0007669"/>
    <property type="project" value="InterPro"/>
</dbReference>
<comment type="similarity">
    <text evidence="2">Belongs to the TMC family.</text>
</comment>
<evidence type="ECO:0000256" key="2">
    <source>
        <dbReference type="ARBA" id="ARBA00006510"/>
    </source>
</evidence>
<feature type="transmembrane region" description="Helical" evidence="6">
    <location>
        <begin position="493"/>
        <end position="516"/>
    </location>
</feature>
<dbReference type="AlphaFoldDB" id="A0AA89C0Q8"/>
<feature type="transmembrane region" description="Helical" evidence="6">
    <location>
        <begin position="455"/>
        <end position="472"/>
    </location>
</feature>
<evidence type="ECO:0000256" key="3">
    <source>
        <dbReference type="ARBA" id="ARBA00022692"/>
    </source>
</evidence>
<proteinExistence type="inferred from homology"/>
<dbReference type="EMBL" id="VSWD01000010">
    <property type="protein sequence ID" value="KAK3089832.1"/>
    <property type="molecule type" value="Genomic_DNA"/>
</dbReference>
<protein>
    <recommendedName>
        <fullName evidence="7">TMC domain-containing protein</fullName>
    </recommendedName>
</protein>
<feature type="domain" description="TMC" evidence="7">
    <location>
        <begin position="381"/>
        <end position="488"/>
    </location>
</feature>
<comment type="caution">
    <text evidence="8">The sequence shown here is derived from an EMBL/GenBank/DDBJ whole genome shotgun (WGS) entry which is preliminary data.</text>
</comment>
<reference evidence="8" key="1">
    <citation type="submission" date="2019-08" db="EMBL/GenBank/DDBJ databases">
        <title>The improved chromosome-level genome for the pearl oyster Pinctada fucata martensii using PacBio sequencing and Hi-C.</title>
        <authorList>
            <person name="Zheng Z."/>
        </authorList>
    </citation>
    <scope>NUCLEOTIDE SEQUENCE</scope>
    <source>
        <strain evidence="8">ZZ-2019</strain>
        <tissue evidence="8">Adductor muscle</tissue>
    </source>
</reference>
<evidence type="ECO:0000256" key="1">
    <source>
        <dbReference type="ARBA" id="ARBA00004141"/>
    </source>
</evidence>
<keyword evidence="5 6" id="KW-0472">Membrane</keyword>
<keyword evidence="3 6" id="KW-0812">Transmembrane</keyword>
<feature type="transmembrane region" description="Helical" evidence="6">
    <location>
        <begin position="348"/>
        <end position="370"/>
    </location>
</feature>
<feature type="transmembrane region" description="Helical" evidence="6">
    <location>
        <begin position="277"/>
        <end position="299"/>
    </location>
</feature>
<dbReference type="GO" id="GO:0008381">
    <property type="term" value="F:mechanosensitive monoatomic ion channel activity"/>
    <property type="evidence" value="ECO:0007669"/>
    <property type="project" value="TreeGrafter"/>
</dbReference>
<evidence type="ECO:0000256" key="4">
    <source>
        <dbReference type="ARBA" id="ARBA00022989"/>
    </source>
</evidence>
<accession>A0AA89C0Q8</accession>
<feature type="transmembrane region" description="Helical" evidence="6">
    <location>
        <begin position="390"/>
        <end position="411"/>
    </location>
</feature>
<feature type="transmembrane region" description="Helical" evidence="6">
    <location>
        <begin position="557"/>
        <end position="581"/>
    </location>
</feature>
<comment type="subcellular location">
    <subcellularLocation>
        <location evidence="1">Membrane</location>
        <topology evidence="1">Multi-pass membrane protein</topology>
    </subcellularLocation>
</comment>
<feature type="transmembrane region" description="Helical" evidence="6">
    <location>
        <begin position="184"/>
        <end position="205"/>
    </location>
</feature>
<evidence type="ECO:0000256" key="5">
    <source>
        <dbReference type="ARBA" id="ARBA00023136"/>
    </source>
</evidence>
<feature type="transmembrane region" description="Helical" evidence="6">
    <location>
        <begin position="311"/>
        <end position="336"/>
    </location>
</feature>